<feature type="domain" description="Heparinase II/III-like C-terminal" evidence="5">
    <location>
        <begin position="242"/>
        <end position="453"/>
    </location>
</feature>
<sequence>MMVSEKASEYVKVVLSADGGDEIFAGYDKHQWAIDIFNKRKMLNSFPFKILLNILSSKVIVKLANFFNIRNFNTRIEKIKELVKKDNLVDIMCGISQYISDSEIKKWMKEVNENDLAYFKNYSPKSGNQIDDMLYVDIKTHLPDQIMTKVDKATMYSSIEGREPLLDYRIIEKSFSLSNDLKIVSKKHTKRLLKVKASLMLSWLSQIKYKNGAIPMVNDSSYGITVTTKEIFEYAEKLNINKNIIPLRDSGYRKIVNGNYELFIDVGDVGPDFQPGHAHSDTFNFELYYDKKPIIVDTGISTYEKNERRHLERVTSSHNTVKIGTYEQSQVWGGFRVGKRAKIVKLIEEPRSIIAVHDGYKDIGFLHTRSFKWTEDSVIIQDNISKETSGEAKAYFHFAENIDFTIKRNKVLLDGIQFIFEGVITITSEKYLLAKGFNQTTEALKLIVTFNQKLITKISL</sequence>
<dbReference type="PANTHER" id="PTHR39210:SF1">
    <property type="entry name" value="HEPARIN-SULFATE LYASE"/>
    <property type="match status" value="1"/>
</dbReference>
<dbReference type="HOGENOM" id="CLU_594899_0_0_1"/>
<gene>
    <name evidence="6" type="ORF">NEMVEDRAFT_v1g224853</name>
</gene>
<dbReference type="AlphaFoldDB" id="A7TBG6"/>
<feature type="domain" description="Asparagine synthetase" evidence="4">
    <location>
        <begin position="2"/>
        <end position="195"/>
    </location>
</feature>
<dbReference type="InterPro" id="IPR001962">
    <property type="entry name" value="Asn_synthase"/>
</dbReference>
<proteinExistence type="predicted"/>
<dbReference type="Gene3D" id="3.40.50.620">
    <property type="entry name" value="HUPs"/>
    <property type="match status" value="1"/>
</dbReference>
<keyword evidence="7" id="KW-1185">Reference proteome</keyword>
<evidence type="ECO:0000256" key="3">
    <source>
        <dbReference type="ARBA" id="ARBA00023239"/>
    </source>
</evidence>
<evidence type="ECO:0000313" key="7">
    <source>
        <dbReference type="Proteomes" id="UP000001593"/>
    </source>
</evidence>
<dbReference type="Pfam" id="PF07940">
    <property type="entry name" value="Hepar_II_III_C"/>
    <property type="match status" value="1"/>
</dbReference>
<dbReference type="InterPro" id="IPR014729">
    <property type="entry name" value="Rossmann-like_a/b/a_fold"/>
</dbReference>
<name>A7TBG6_NEMVE</name>
<dbReference type="Pfam" id="PF00733">
    <property type="entry name" value="Asn_synthase"/>
    <property type="match status" value="1"/>
</dbReference>
<evidence type="ECO:0000313" key="6">
    <source>
        <dbReference type="EMBL" id="EDO26641.1"/>
    </source>
</evidence>
<dbReference type="SUPFAM" id="SSF52402">
    <property type="entry name" value="Adenine nucleotide alpha hydrolases-like"/>
    <property type="match status" value="1"/>
</dbReference>
<dbReference type="GO" id="GO:0004066">
    <property type="term" value="F:asparagine synthase (glutamine-hydrolyzing) activity"/>
    <property type="evidence" value="ECO:0007669"/>
    <property type="project" value="InterPro"/>
</dbReference>
<accession>A7TBG6</accession>
<dbReference type="STRING" id="45351.A7TBG6"/>
<dbReference type="PANTHER" id="PTHR39210">
    <property type="entry name" value="HEPARIN-SULFATE LYASE"/>
    <property type="match status" value="1"/>
</dbReference>
<organism evidence="6 7">
    <name type="scientific">Nematostella vectensis</name>
    <name type="common">Starlet sea anemone</name>
    <dbReference type="NCBI Taxonomy" id="45351"/>
    <lineage>
        <taxon>Eukaryota</taxon>
        <taxon>Metazoa</taxon>
        <taxon>Cnidaria</taxon>
        <taxon>Anthozoa</taxon>
        <taxon>Hexacorallia</taxon>
        <taxon>Actiniaria</taxon>
        <taxon>Edwardsiidae</taxon>
        <taxon>Nematostella</taxon>
    </lineage>
</organism>
<keyword evidence="3" id="KW-0456">Lyase</keyword>
<reference evidence="6 7" key="1">
    <citation type="journal article" date="2007" name="Science">
        <title>Sea anemone genome reveals ancestral eumetazoan gene repertoire and genomic organization.</title>
        <authorList>
            <person name="Putnam N.H."/>
            <person name="Srivastava M."/>
            <person name="Hellsten U."/>
            <person name="Dirks B."/>
            <person name="Chapman J."/>
            <person name="Salamov A."/>
            <person name="Terry A."/>
            <person name="Shapiro H."/>
            <person name="Lindquist E."/>
            <person name="Kapitonov V.V."/>
            <person name="Jurka J."/>
            <person name="Genikhovich G."/>
            <person name="Grigoriev I.V."/>
            <person name="Lucas S.M."/>
            <person name="Steele R.E."/>
            <person name="Finnerty J.R."/>
            <person name="Technau U."/>
            <person name="Martindale M.Q."/>
            <person name="Rokhsar D.S."/>
        </authorList>
    </citation>
    <scope>NUCLEOTIDE SEQUENCE [LARGE SCALE GENOMIC DNA]</scope>
    <source>
        <strain evidence="7">CH2 X CH6</strain>
    </source>
</reference>
<evidence type="ECO:0000259" key="4">
    <source>
        <dbReference type="Pfam" id="PF00733"/>
    </source>
</evidence>
<evidence type="ECO:0000256" key="2">
    <source>
        <dbReference type="ARBA" id="ARBA00022764"/>
    </source>
</evidence>
<evidence type="ECO:0000256" key="1">
    <source>
        <dbReference type="ARBA" id="ARBA00022729"/>
    </source>
</evidence>
<keyword evidence="2" id="KW-0574">Periplasm</keyword>
<dbReference type="InterPro" id="IPR012480">
    <property type="entry name" value="Hepar_II_III_C"/>
</dbReference>
<dbReference type="EMBL" id="DS475201">
    <property type="protein sequence ID" value="EDO26641.1"/>
    <property type="molecule type" value="Genomic_DNA"/>
</dbReference>
<dbReference type="Proteomes" id="UP000001593">
    <property type="component" value="Unassembled WGS sequence"/>
</dbReference>
<dbReference type="GO" id="GO:0006529">
    <property type="term" value="P:asparagine biosynthetic process"/>
    <property type="evidence" value="ECO:0007669"/>
    <property type="project" value="InterPro"/>
</dbReference>
<dbReference type="Gene3D" id="2.70.98.70">
    <property type="match status" value="1"/>
</dbReference>
<dbReference type="GO" id="GO:0016829">
    <property type="term" value="F:lyase activity"/>
    <property type="evidence" value="ECO:0007669"/>
    <property type="project" value="UniProtKB-KW"/>
</dbReference>
<evidence type="ECO:0000259" key="5">
    <source>
        <dbReference type="Pfam" id="PF07940"/>
    </source>
</evidence>
<keyword evidence="1" id="KW-0732">Signal</keyword>
<dbReference type="InParanoid" id="A7TBG6"/>
<protein>
    <submittedName>
        <fullName evidence="6">Uncharacterized protein</fullName>
    </submittedName>
</protein>